<dbReference type="GO" id="GO:0004177">
    <property type="term" value="F:aminopeptidase activity"/>
    <property type="evidence" value="ECO:0007669"/>
    <property type="project" value="UniProtKB-KW"/>
</dbReference>
<dbReference type="Pfam" id="PF02073">
    <property type="entry name" value="Peptidase_M29"/>
    <property type="match status" value="1"/>
</dbReference>
<keyword evidence="9" id="KW-0482">Metalloprotease</keyword>
<dbReference type="InterPro" id="IPR052170">
    <property type="entry name" value="M29_Exopeptidase"/>
</dbReference>
<dbReference type="InterPro" id="IPR000787">
    <property type="entry name" value="Peptidase_M29"/>
</dbReference>
<dbReference type="Gene3D" id="3.40.1830.10">
    <property type="entry name" value="Thermophilic metalloprotease (M29)"/>
    <property type="match status" value="1"/>
</dbReference>
<dbReference type="InterPro" id="IPR035097">
    <property type="entry name" value="M29_N-terminal"/>
</dbReference>
<evidence type="ECO:0000256" key="9">
    <source>
        <dbReference type="ARBA" id="ARBA00023049"/>
    </source>
</evidence>
<dbReference type="AlphaFoldDB" id="A0A0F4VN97"/>
<accession>A0A0F4VN97</accession>
<evidence type="ECO:0000256" key="3">
    <source>
        <dbReference type="ARBA" id="ARBA00001947"/>
    </source>
</evidence>
<keyword evidence="5 10" id="KW-0031">Aminopeptidase</keyword>
<evidence type="ECO:0000313" key="10">
    <source>
        <dbReference type="EMBL" id="KJZ82137.1"/>
    </source>
</evidence>
<gene>
    <name evidence="10" type="ORF">DJ66_0872</name>
</gene>
<evidence type="ECO:0000256" key="1">
    <source>
        <dbReference type="ARBA" id="ARBA00001941"/>
    </source>
</evidence>
<protein>
    <submittedName>
        <fullName evidence="10">Aminopeptidase S (Leu, Val, Phe, Tyr preference)</fullName>
        <ecNumber evidence="10">3.4.11.24</ecNumber>
    </submittedName>
</protein>
<dbReference type="GO" id="GO:0006508">
    <property type="term" value="P:proteolysis"/>
    <property type="evidence" value="ECO:0007669"/>
    <property type="project" value="UniProtKB-KW"/>
</dbReference>
<evidence type="ECO:0000313" key="11">
    <source>
        <dbReference type="Proteomes" id="UP000033731"/>
    </source>
</evidence>
<keyword evidence="6" id="KW-0645">Protease</keyword>
<evidence type="ECO:0000256" key="4">
    <source>
        <dbReference type="ARBA" id="ARBA00008236"/>
    </source>
</evidence>
<organism evidence="10 11">
    <name type="scientific">Candidatus Liberibacter solanacearum</name>
    <dbReference type="NCBI Taxonomy" id="556287"/>
    <lineage>
        <taxon>Bacteria</taxon>
        <taxon>Pseudomonadati</taxon>
        <taxon>Pseudomonadota</taxon>
        <taxon>Alphaproteobacteria</taxon>
        <taxon>Hyphomicrobiales</taxon>
        <taxon>Rhizobiaceae</taxon>
        <taxon>Liberibacter</taxon>
    </lineage>
</organism>
<comment type="caution">
    <text evidence="10">The sequence shown here is derived from an EMBL/GenBank/DDBJ whole genome shotgun (WGS) entry which is preliminary data.</text>
</comment>
<dbReference type="EMBL" id="JMTK01000002">
    <property type="protein sequence ID" value="KJZ82137.1"/>
    <property type="molecule type" value="Genomic_DNA"/>
</dbReference>
<evidence type="ECO:0000256" key="5">
    <source>
        <dbReference type="ARBA" id="ARBA00022438"/>
    </source>
</evidence>
<keyword evidence="11" id="KW-1185">Reference proteome</keyword>
<reference evidence="10 11" key="1">
    <citation type="journal article" date="2015" name="Phytopathology">
        <title>Genomes of Candidatus Liberibacter solanacearum haplotype A from New Zealand and the USA suggest significant genome plasticity in the species.</title>
        <authorList>
            <person name="Thompson S.M."/>
            <person name="Johnson C.P."/>
            <person name="Lu A.Y."/>
            <person name="Frampton R.A."/>
            <person name="Sullivan K.L."/>
            <person name="Fiers M.W."/>
            <person name="Crowhurst R.N."/>
            <person name="Pitman A.R."/>
            <person name="Scott I."/>
            <person name="Gudmestad N.C."/>
            <person name="Smith G.R."/>
        </authorList>
    </citation>
    <scope>NUCLEOTIDE SEQUENCE [LARGE SCALE GENOMIC DNA]</scope>
    <source>
        <strain evidence="10 11">LsoNZ1</strain>
    </source>
</reference>
<evidence type="ECO:0000256" key="7">
    <source>
        <dbReference type="ARBA" id="ARBA00022723"/>
    </source>
</evidence>
<comment type="similarity">
    <text evidence="4">Belongs to the peptidase M29 family.</text>
</comment>
<dbReference type="PANTHER" id="PTHR34448">
    <property type="entry name" value="AMINOPEPTIDASE"/>
    <property type="match status" value="1"/>
</dbReference>
<evidence type="ECO:0000256" key="2">
    <source>
        <dbReference type="ARBA" id="ARBA00001946"/>
    </source>
</evidence>
<comment type="cofactor">
    <cofactor evidence="1">
        <name>Co(2+)</name>
        <dbReference type="ChEBI" id="CHEBI:48828"/>
    </cofactor>
</comment>
<name>A0A0F4VN97_9HYPH</name>
<keyword evidence="8 10" id="KW-0378">Hydrolase</keyword>
<sequence length="418" mass="46272">MDNSISSIAHIDATLLEKLAKVALQVGVHIREGQHLIVMAPVDALPLTRLITQHAYKLGAGLVSIFYTDSESSLIRYRYGAPHAFDRSADWFCEGLAKAYTEDTALLSISGDDPLLLVNEDPEKVSRVNRSYLKAYKPVLEKISNFDINWSIIPYPSLDWAKIVYPNDPDSIALAKLAKAIFVVSRSDCADPITAWAEHNNFLHKKSQWLTQKDFAEIRFSGPNTCLKVGLADGHQWSGGASSARNGIICNPNIPTEEVFTTPHARKVEGYVSSTKPLVYQGMLIDDIRIRFDQGRVVEASASKGEDMLNRILDIDEGARRLGEVALVPNTSLLSKMNTLFYDTLFDENSASHIAFGQCYSKCLKKPSNASCNWIEERGGNSSMTHIDWMIGSGDISVDGLTKSGVLVPIMREGEWVF</sequence>
<dbReference type="SUPFAM" id="SSF144052">
    <property type="entry name" value="Thermophilic metalloprotease-like"/>
    <property type="match status" value="1"/>
</dbReference>
<evidence type="ECO:0000256" key="8">
    <source>
        <dbReference type="ARBA" id="ARBA00022801"/>
    </source>
</evidence>
<dbReference type="EC" id="3.4.11.24" evidence="10"/>
<dbReference type="Proteomes" id="UP000033731">
    <property type="component" value="Unassembled WGS sequence"/>
</dbReference>
<keyword evidence="7" id="KW-0479">Metal-binding</keyword>
<dbReference type="GO" id="GO:0046872">
    <property type="term" value="F:metal ion binding"/>
    <property type="evidence" value="ECO:0007669"/>
    <property type="project" value="UniProtKB-KW"/>
</dbReference>
<dbReference type="PANTHER" id="PTHR34448:SF3">
    <property type="entry name" value="AMINOPEPTIDASE AMPS"/>
    <property type="match status" value="1"/>
</dbReference>
<evidence type="ECO:0000256" key="6">
    <source>
        <dbReference type="ARBA" id="ARBA00022670"/>
    </source>
</evidence>
<dbReference type="PRINTS" id="PR00919">
    <property type="entry name" value="THERMOPTASE"/>
</dbReference>
<dbReference type="GO" id="GO:0008237">
    <property type="term" value="F:metallopeptidase activity"/>
    <property type="evidence" value="ECO:0007669"/>
    <property type="project" value="UniProtKB-KW"/>
</dbReference>
<comment type="cofactor">
    <cofactor evidence="3">
        <name>Zn(2+)</name>
        <dbReference type="ChEBI" id="CHEBI:29105"/>
    </cofactor>
</comment>
<comment type="cofactor">
    <cofactor evidence="2">
        <name>Mg(2+)</name>
        <dbReference type="ChEBI" id="CHEBI:18420"/>
    </cofactor>
</comment>
<proteinExistence type="inferred from homology"/>
<dbReference type="PATRIC" id="fig|556287.9.peg.897"/>